<dbReference type="EMBL" id="CP035807">
    <property type="protein sequence ID" value="QEN04935.1"/>
    <property type="molecule type" value="Genomic_DNA"/>
</dbReference>
<proteinExistence type="predicted"/>
<reference evidence="2 3" key="1">
    <citation type="submission" date="2019-02" db="EMBL/GenBank/DDBJ databases">
        <authorList>
            <person name="Fomenkov A."/>
            <person name="Dubinina G."/>
            <person name="Grabovich M."/>
            <person name="Vincze T."/>
            <person name="Roberts R.J."/>
        </authorList>
    </citation>
    <scope>NUCLEOTIDE SEQUENCE [LARGE SCALE GENOMIC DNA]</scope>
    <source>
        <strain evidence="2 3">P</strain>
    </source>
</reference>
<reference evidence="2 3" key="2">
    <citation type="submission" date="2019-09" db="EMBL/GenBank/DDBJ databases">
        <title>Complete Genome Sequence and Methylome Analysis of free living Spirochaetas.</title>
        <authorList>
            <person name="Leshcheva N."/>
            <person name="Mikheeva N."/>
        </authorList>
    </citation>
    <scope>NUCLEOTIDE SEQUENCE [LARGE SCALE GENOMIC DNA]</scope>
    <source>
        <strain evidence="2 3">P</strain>
    </source>
</reference>
<dbReference type="Gene3D" id="3.40.50.720">
    <property type="entry name" value="NAD(P)-binding Rossmann-like Domain"/>
    <property type="match status" value="2"/>
</dbReference>
<dbReference type="Pfam" id="PF16924">
    <property type="entry name" value="DpaA_N"/>
    <property type="match status" value="1"/>
</dbReference>
<dbReference type="Proteomes" id="UP000323824">
    <property type="component" value="Chromosome"/>
</dbReference>
<organism evidence="2 3">
    <name type="scientific">Thiospirochaeta perfilievii</name>
    <dbReference type="NCBI Taxonomy" id="252967"/>
    <lineage>
        <taxon>Bacteria</taxon>
        <taxon>Pseudomonadati</taxon>
        <taxon>Spirochaetota</taxon>
        <taxon>Spirochaetia</taxon>
        <taxon>Spirochaetales</taxon>
        <taxon>Spirochaetaceae</taxon>
        <taxon>Thiospirochaeta</taxon>
    </lineage>
</organism>
<name>A0A5C1QA41_9SPIO</name>
<feature type="domain" description="Dipicolinate synthase subunit A N-terminal" evidence="1">
    <location>
        <begin position="3"/>
        <end position="95"/>
    </location>
</feature>
<dbReference type="RefSeq" id="WP_149568176.1">
    <property type="nucleotide sequence ID" value="NZ_CP035807.1"/>
</dbReference>
<evidence type="ECO:0000313" key="2">
    <source>
        <dbReference type="EMBL" id="QEN04935.1"/>
    </source>
</evidence>
<gene>
    <name evidence="2" type="ORF">EW093_09515</name>
</gene>
<dbReference type="InterPro" id="IPR031629">
    <property type="entry name" value="DpaA_N"/>
</dbReference>
<protein>
    <recommendedName>
        <fullName evidence="1">Dipicolinate synthase subunit A N-terminal domain-containing protein</fullName>
    </recommendedName>
</protein>
<sequence length="248" mass="27880">MSILVLAGDLTNYYLYKRLLENNFDVKLEGFNHLLNNKNNNKPIVLKGFKTIIAPIPFTIDGFQLYSPYSGENIHIDQLLLKADKDARIIGGPFNIDDKRFYDITKNRDFTNKTVIPTCEEIIKIVIDRSDFTLFDSNVLINGEGRVKNRLTILIESLGGKIVKEKEITSSNIIINTSKDANPINSSLEKLNRDVLIVDVSPGDYTIDKKRSKALGLNIIKARGLPGKSAPKAVSGYIYKTLLKEHLI</sequence>
<accession>A0A5C1QA41</accession>
<dbReference type="AlphaFoldDB" id="A0A5C1QA41"/>
<evidence type="ECO:0000313" key="3">
    <source>
        <dbReference type="Proteomes" id="UP000323824"/>
    </source>
</evidence>
<keyword evidence="3" id="KW-1185">Reference proteome</keyword>
<evidence type="ECO:0000259" key="1">
    <source>
        <dbReference type="Pfam" id="PF16924"/>
    </source>
</evidence>
<dbReference type="KEGG" id="sper:EW093_09515"/>